<dbReference type="EMBL" id="JBHFFA010000004">
    <property type="protein sequence ID" value="KAL2629928.1"/>
    <property type="molecule type" value="Genomic_DNA"/>
</dbReference>
<proteinExistence type="predicted"/>
<dbReference type="AlphaFoldDB" id="A0ABD1YGL4"/>
<protein>
    <submittedName>
        <fullName evidence="1">Uncharacterized protein</fullName>
    </submittedName>
</protein>
<dbReference type="Proteomes" id="UP001605036">
    <property type="component" value="Unassembled WGS sequence"/>
</dbReference>
<reference evidence="1 2" key="1">
    <citation type="submission" date="2024-09" db="EMBL/GenBank/DDBJ databases">
        <title>Chromosome-scale assembly of Riccia fluitans.</title>
        <authorList>
            <person name="Paukszto L."/>
            <person name="Sawicki J."/>
            <person name="Karawczyk K."/>
            <person name="Piernik-Szablinska J."/>
            <person name="Szczecinska M."/>
            <person name="Mazdziarz M."/>
        </authorList>
    </citation>
    <scope>NUCLEOTIDE SEQUENCE [LARGE SCALE GENOMIC DNA]</scope>
    <source>
        <strain evidence="1">Rf_01</strain>
        <tissue evidence="1">Aerial parts of the thallus</tissue>
    </source>
</reference>
<comment type="caution">
    <text evidence="1">The sequence shown here is derived from an EMBL/GenBank/DDBJ whole genome shotgun (WGS) entry which is preliminary data.</text>
</comment>
<evidence type="ECO:0000313" key="1">
    <source>
        <dbReference type="EMBL" id="KAL2629928.1"/>
    </source>
</evidence>
<sequence length="91" mass="10133">MEVGVARTPSLFAGLSLSDEFPAAGKEDETDEFETFQICRTLILASNDYVVDSNSYLSKEITCCIQSRLPILVKTDQINLSIILSWNQSLK</sequence>
<name>A0ABD1YGL4_9MARC</name>
<organism evidence="1 2">
    <name type="scientific">Riccia fluitans</name>
    <dbReference type="NCBI Taxonomy" id="41844"/>
    <lineage>
        <taxon>Eukaryota</taxon>
        <taxon>Viridiplantae</taxon>
        <taxon>Streptophyta</taxon>
        <taxon>Embryophyta</taxon>
        <taxon>Marchantiophyta</taxon>
        <taxon>Marchantiopsida</taxon>
        <taxon>Marchantiidae</taxon>
        <taxon>Marchantiales</taxon>
        <taxon>Ricciaceae</taxon>
        <taxon>Riccia</taxon>
    </lineage>
</organism>
<accession>A0ABD1YGL4</accession>
<evidence type="ECO:0000313" key="2">
    <source>
        <dbReference type="Proteomes" id="UP001605036"/>
    </source>
</evidence>
<keyword evidence="2" id="KW-1185">Reference proteome</keyword>
<gene>
    <name evidence="1" type="ORF">R1flu_014614</name>
</gene>